<feature type="signal peptide" evidence="10">
    <location>
        <begin position="1"/>
        <end position="22"/>
    </location>
</feature>
<accession>A0AAV9V8E5</accession>
<organism evidence="11 12">
    <name type="scientific">Orbilia blumenaviensis</name>
    <dbReference type="NCBI Taxonomy" id="1796055"/>
    <lineage>
        <taxon>Eukaryota</taxon>
        <taxon>Fungi</taxon>
        <taxon>Dikarya</taxon>
        <taxon>Ascomycota</taxon>
        <taxon>Pezizomycotina</taxon>
        <taxon>Orbiliomycetes</taxon>
        <taxon>Orbiliales</taxon>
        <taxon>Orbiliaceae</taxon>
        <taxon>Orbilia</taxon>
    </lineage>
</organism>
<evidence type="ECO:0000256" key="9">
    <source>
        <dbReference type="SAM" id="MobiDB-lite"/>
    </source>
</evidence>
<comment type="catalytic activity">
    <reaction evidence="1 8">
        <text>Random hydrolysis of (1-&gt;6)-alpha-D-mannosidic linkages in unbranched (1-&gt;6)-mannans.</text>
        <dbReference type="EC" id="3.2.1.101"/>
    </reaction>
</comment>
<dbReference type="Pfam" id="PF03663">
    <property type="entry name" value="Glyco_hydro_76"/>
    <property type="match status" value="1"/>
</dbReference>
<dbReference type="PANTHER" id="PTHR12145:SF41">
    <property type="entry name" value="MANNAN ENDO-1,6-ALPHA-MANNOSIDASE"/>
    <property type="match status" value="1"/>
</dbReference>
<keyword evidence="7 8" id="KW-0326">Glycosidase</keyword>
<feature type="region of interest" description="Disordered" evidence="9">
    <location>
        <begin position="411"/>
        <end position="444"/>
    </location>
</feature>
<dbReference type="GO" id="GO:0016052">
    <property type="term" value="P:carbohydrate catabolic process"/>
    <property type="evidence" value="ECO:0007669"/>
    <property type="project" value="InterPro"/>
</dbReference>
<dbReference type="PANTHER" id="PTHR12145">
    <property type="entry name" value="MANNAN ENDO-1,6-ALPHA-MANNOSIDASE DCW1"/>
    <property type="match status" value="1"/>
</dbReference>
<dbReference type="InterPro" id="IPR014480">
    <property type="entry name" value="Mannan-1_6-alpha_mannosidase"/>
</dbReference>
<evidence type="ECO:0000256" key="10">
    <source>
        <dbReference type="SAM" id="SignalP"/>
    </source>
</evidence>
<keyword evidence="4 10" id="KW-0732">Signal</keyword>
<sequence length="465" mass="50005">MRSFLSAPSVLLALGLAPVVLGQLKIDVDKPDTLKAAAKVVAKSLVEDYTSQKPFVPGLIPSEYRFFESGLFFNTILNYAAFTGDKTYNSLFEKDFFNQVGDNADFMPANKSARISNDDIAYWALAAMSAAEFGATPADSSSPSYLSLAENVFNTLVGRWDDKTCGGGLRWAILPSSDGYDFKDTNSNGAFFQLAARLGAQTGNKTYTDWAGKIYDWTAKTGLIGNLDGNTVGRVFAGASVKDKCQQIDEAYYSAQQANYFYGAAIMYGLTKSSTWLSRLETMVQYAAVTYFGPQQYVDDGKSQVVTETGCEYEGKCTIDEKAGKTVLFRSLAVALDYNNLYDLLTVQMTNSARAAATSCNSDGDCGFRWSDLEYDASKGTGFGEKMGAIESFLAVVRHIDSKPVKGVFEAEPQTEGPSTTGSASTPSQTTGVPEASRTPNSGSRLAVSSILGGAVLASLLHMLL</sequence>
<keyword evidence="12" id="KW-1185">Reference proteome</keyword>
<reference evidence="11 12" key="1">
    <citation type="submission" date="2019-10" db="EMBL/GenBank/DDBJ databases">
        <authorList>
            <person name="Palmer J.M."/>
        </authorList>
    </citation>
    <scope>NUCLEOTIDE SEQUENCE [LARGE SCALE GENOMIC DNA]</scope>
    <source>
        <strain evidence="11 12">TWF730</strain>
    </source>
</reference>
<evidence type="ECO:0000256" key="3">
    <source>
        <dbReference type="ARBA" id="ARBA00012350"/>
    </source>
</evidence>
<evidence type="ECO:0000256" key="5">
    <source>
        <dbReference type="ARBA" id="ARBA00022801"/>
    </source>
</evidence>
<evidence type="ECO:0000256" key="6">
    <source>
        <dbReference type="ARBA" id="ARBA00023180"/>
    </source>
</evidence>
<proteinExistence type="inferred from homology"/>
<feature type="chain" id="PRO_5043877782" description="Mannan endo-1,6-alpha-mannosidase" evidence="10">
    <location>
        <begin position="23"/>
        <end position="465"/>
    </location>
</feature>
<dbReference type="EC" id="3.2.1.101" evidence="3 8"/>
<evidence type="ECO:0000256" key="1">
    <source>
        <dbReference type="ARBA" id="ARBA00001452"/>
    </source>
</evidence>
<evidence type="ECO:0000256" key="7">
    <source>
        <dbReference type="ARBA" id="ARBA00023295"/>
    </source>
</evidence>
<keyword evidence="5 8" id="KW-0378">Hydrolase</keyword>
<dbReference type="InterPro" id="IPR008928">
    <property type="entry name" value="6-hairpin_glycosidase_sf"/>
</dbReference>
<dbReference type="SUPFAM" id="SSF48208">
    <property type="entry name" value="Six-hairpin glycosidases"/>
    <property type="match status" value="1"/>
</dbReference>
<protein>
    <recommendedName>
        <fullName evidence="3 8">Mannan endo-1,6-alpha-mannosidase</fullName>
        <ecNumber evidence="3 8">3.2.1.101</ecNumber>
    </recommendedName>
</protein>
<dbReference type="GO" id="GO:0008496">
    <property type="term" value="F:mannan endo-1,6-alpha-mannosidase activity"/>
    <property type="evidence" value="ECO:0007669"/>
    <property type="project" value="UniProtKB-UniRule"/>
</dbReference>
<dbReference type="Proteomes" id="UP001373714">
    <property type="component" value="Unassembled WGS sequence"/>
</dbReference>
<dbReference type="PIRSF" id="PIRSF016302">
    <property type="entry name" value="Man_a_manosd"/>
    <property type="match status" value="1"/>
</dbReference>
<evidence type="ECO:0000313" key="12">
    <source>
        <dbReference type="Proteomes" id="UP001373714"/>
    </source>
</evidence>
<dbReference type="Gene3D" id="1.50.10.20">
    <property type="match status" value="1"/>
</dbReference>
<dbReference type="EMBL" id="JAVHNS010000004">
    <property type="protein sequence ID" value="KAK6358058.1"/>
    <property type="molecule type" value="Genomic_DNA"/>
</dbReference>
<feature type="compositionally biased region" description="Low complexity" evidence="9">
    <location>
        <begin position="415"/>
        <end position="432"/>
    </location>
</feature>
<evidence type="ECO:0000256" key="2">
    <source>
        <dbReference type="ARBA" id="ARBA00009699"/>
    </source>
</evidence>
<dbReference type="GO" id="GO:0009272">
    <property type="term" value="P:fungal-type cell wall biogenesis"/>
    <property type="evidence" value="ECO:0007669"/>
    <property type="project" value="TreeGrafter"/>
</dbReference>
<evidence type="ECO:0000256" key="8">
    <source>
        <dbReference type="PIRNR" id="PIRNR016302"/>
    </source>
</evidence>
<keyword evidence="6" id="KW-0325">Glycoprotein</keyword>
<comment type="caution">
    <text evidence="11">The sequence shown here is derived from an EMBL/GenBank/DDBJ whole genome shotgun (WGS) entry which is preliminary data.</text>
</comment>
<dbReference type="InterPro" id="IPR005198">
    <property type="entry name" value="Glyco_hydro_76"/>
</dbReference>
<evidence type="ECO:0000313" key="11">
    <source>
        <dbReference type="EMBL" id="KAK6358058.1"/>
    </source>
</evidence>
<comment type="similarity">
    <text evidence="2 8">Belongs to the glycosyl hydrolase 76 family.</text>
</comment>
<gene>
    <name evidence="11" type="primary">DCW1_4</name>
    <name evidence="11" type="ORF">TWF730_007413</name>
</gene>
<dbReference type="AlphaFoldDB" id="A0AAV9V8E5"/>
<name>A0AAV9V8E5_9PEZI</name>
<evidence type="ECO:0000256" key="4">
    <source>
        <dbReference type="ARBA" id="ARBA00022729"/>
    </source>
</evidence>